<evidence type="ECO:0000313" key="4">
    <source>
        <dbReference type="Proteomes" id="UP001295794"/>
    </source>
</evidence>
<gene>
    <name evidence="3" type="ORF">MYCIT1_LOCUS27431</name>
    <name evidence="2" type="ORF">MYCIT1_LOCUS2833</name>
</gene>
<evidence type="ECO:0000313" key="2">
    <source>
        <dbReference type="EMBL" id="CAK5263375.1"/>
    </source>
</evidence>
<feature type="compositionally biased region" description="Basic and acidic residues" evidence="1">
    <location>
        <begin position="129"/>
        <end position="139"/>
    </location>
</feature>
<sequence>MDAFDFPADFDLTLRSSASRSPGDPFRCWEPTALESWDALFDSSRPLIFFDQPPSPTDTCASASSSASSPGMLSPGGPAHVICNAPLVAPVPLPYHSPTFLQFESLPDIDEDLSHPPYTCRPNVLKRKWEPEPELSARERRQKPRQSMSGRPVSSALVHPARARLTRGR</sequence>
<organism evidence="2 4">
    <name type="scientific">Mycena citricolor</name>
    <dbReference type="NCBI Taxonomy" id="2018698"/>
    <lineage>
        <taxon>Eukaryota</taxon>
        <taxon>Fungi</taxon>
        <taxon>Dikarya</taxon>
        <taxon>Basidiomycota</taxon>
        <taxon>Agaricomycotina</taxon>
        <taxon>Agaricomycetes</taxon>
        <taxon>Agaricomycetidae</taxon>
        <taxon>Agaricales</taxon>
        <taxon>Marasmiineae</taxon>
        <taxon>Mycenaceae</taxon>
        <taxon>Mycena</taxon>
    </lineage>
</organism>
<evidence type="ECO:0000256" key="1">
    <source>
        <dbReference type="SAM" id="MobiDB-lite"/>
    </source>
</evidence>
<proteinExistence type="predicted"/>
<reference evidence="2" key="1">
    <citation type="submission" date="2023-11" db="EMBL/GenBank/DDBJ databases">
        <authorList>
            <person name="De Vega J J."/>
            <person name="De Vega J J."/>
        </authorList>
    </citation>
    <scope>NUCLEOTIDE SEQUENCE</scope>
</reference>
<comment type="caution">
    <text evidence="2">The sequence shown here is derived from an EMBL/GenBank/DDBJ whole genome shotgun (WGS) entry which is preliminary data.</text>
</comment>
<dbReference type="AlphaFoldDB" id="A0AAD2GVG9"/>
<accession>A0AAD2GVG9</accession>
<dbReference type="EMBL" id="CAVNYO010000421">
    <property type="protein sequence ID" value="CAK5278149.1"/>
    <property type="molecule type" value="Genomic_DNA"/>
</dbReference>
<keyword evidence="4" id="KW-1185">Reference proteome</keyword>
<name>A0AAD2GVG9_9AGAR</name>
<feature type="region of interest" description="Disordered" evidence="1">
    <location>
        <begin position="129"/>
        <end position="169"/>
    </location>
</feature>
<dbReference type="EMBL" id="CAVNYO010000040">
    <property type="protein sequence ID" value="CAK5263375.1"/>
    <property type="molecule type" value="Genomic_DNA"/>
</dbReference>
<evidence type="ECO:0000313" key="3">
    <source>
        <dbReference type="EMBL" id="CAK5278149.1"/>
    </source>
</evidence>
<dbReference type="Proteomes" id="UP001295794">
    <property type="component" value="Unassembled WGS sequence"/>
</dbReference>
<protein>
    <submittedName>
        <fullName evidence="2">Uncharacterized protein</fullName>
    </submittedName>
</protein>